<feature type="region of interest" description="Disordered" evidence="9">
    <location>
        <begin position="171"/>
        <end position="258"/>
    </location>
</feature>
<dbReference type="InterPro" id="IPR039595">
    <property type="entry name" value="TE2IP/Rap1"/>
</dbReference>
<dbReference type="GO" id="GO:0070187">
    <property type="term" value="C:shelterin complex"/>
    <property type="evidence" value="ECO:0007669"/>
    <property type="project" value="TreeGrafter"/>
</dbReference>
<dbReference type="Gene3D" id="1.10.10.2170">
    <property type="match status" value="1"/>
</dbReference>
<gene>
    <name evidence="13" type="ORF">ASPZODRAFT_612194</name>
</gene>
<evidence type="ECO:0000256" key="5">
    <source>
        <dbReference type="ARBA" id="ARBA00023159"/>
    </source>
</evidence>
<comment type="subunit">
    <text evidence="8">Homodimer.</text>
</comment>
<evidence type="ECO:0000256" key="1">
    <source>
        <dbReference type="ARBA" id="ARBA00010467"/>
    </source>
</evidence>
<evidence type="ECO:0000256" key="7">
    <source>
        <dbReference type="ARBA" id="ARBA00023242"/>
    </source>
</evidence>
<keyword evidence="5" id="KW-0010">Activator</keyword>
<dbReference type="InterPro" id="IPR001357">
    <property type="entry name" value="BRCT_dom"/>
</dbReference>
<dbReference type="InterPro" id="IPR015010">
    <property type="entry name" value="TERF2IP_Myb"/>
</dbReference>
<evidence type="ECO:0000259" key="10">
    <source>
        <dbReference type="Pfam" id="PF08914"/>
    </source>
</evidence>
<evidence type="ECO:0000256" key="3">
    <source>
        <dbReference type="ARBA" id="ARBA00022895"/>
    </source>
</evidence>
<dbReference type="InterPro" id="IPR009057">
    <property type="entry name" value="Homeodomain-like_sf"/>
</dbReference>
<feature type="domain" description="BRCT" evidence="12">
    <location>
        <begin position="22"/>
        <end position="96"/>
    </location>
</feature>
<dbReference type="EMBL" id="KV878345">
    <property type="protein sequence ID" value="OJJ45483.1"/>
    <property type="molecule type" value="Genomic_DNA"/>
</dbReference>
<dbReference type="STRING" id="1073090.A0A1L9SED6"/>
<dbReference type="Pfam" id="PF11626">
    <property type="entry name" value="Rap1_C"/>
    <property type="match status" value="1"/>
</dbReference>
<dbReference type="GO" id="GO:0010833">
    <property type="term" value="P:telomere maintenance via telomere lengthening"/>
    <property type="evidence" value="ECO:0007669"/>
    <property type="project" value="UniProtKB-UniRule"/>
</dbReference>
<dbReference type="Pfam" id="PF08914">
    <property type="entry name" value="Myb_Rap1"/>
    <property type="match status" value="1"/>
</dbReference>
<dbReference type="AlphaFoldDB" id="A0A1L9SED6"/>
<dbReference type="Gene3D" id="1.10.10.60">
    <property type="entry name" value="Homeodomain-like"/>
    <property type="match status" value="1"/>
</dbReference>
<feature type="compositionally biased region" description="Acidic residues" evidence="9">
    <location>
        <begin position="340"/>
        <end position="351"/>
    </location>
</feature>
<evidence type="ECO:0000256" key="9">
    <source>
        <dbReference type="SAM" id="MobiDB-lite"/>
    </source>
</evidence>
<keyword evidence="3 8" id="KW-0779">Telomere</keyword>
<dbReference type="Pfam" id="PF16589">
    <property type="entry name" value="BRCT_2"/>
    <property type="match status" value="1"/>
</dbReference>
<reference evidence="14" key="1">
    <citation type="journal article" date="2017" name="Genome Biol.">
        <title>Comparative genomics reveals high biological diversity and specific adaptations in the industrially and medically important fungal genus Aspergillus.</title>
        <authorList>
            <person name="de Vries R.P."/>
            <person name="Riley R."/>
            <person name="Wiebenga A."/>
            <person name="Aguilar-Osorio G."/>
            <person name="Amillis S."/>
            <person name="Uchima C.A."/>
            <person name="Anderluh G."/>
            <person name="Asadollahi M."/>
            <person name="Askin M."/>
            <person name="Barry K."/>
            <person name="Battaglia E."/>
            <person name="Bayram O."/>
            <person name="Benocci T."/>
            <person name="Braus-Stromeyer S.A."/>
            <person name="Caldana C."/>
            <person name="Canovas D."/>
            <person name="Cerqueira G.C."/>
            <person name="Chen F."/>
            <person name="Chen W."/>
            <person name="Choi C."/>
            <person name="Clum A."/>
            <person name="Dos Santos R.A."/>
            <person name="Damasio A.R."/>
            <person name="Diallinas G."/>
            <person name="Emri T."/>
            <person name="Fekete E."/>
            <person name="Flipphi M."/>
            <person name="Freyberg S."/>
            <person name="Gallo A."/>
            <person name="Gournas C."/>
            <person name="Habgood R."/>
            <person name="Hainaut M."/>
            <person name="Harispe M.L."/>
            <person name="Henrissat B."/>
            <person name="Hilden K.S."/>
            <person name="Hope R."/>
            <person name="Hossain A."/>
            <person name="Karabika E."/>
            <person name="Karaffa L."/>
            <person name="Karanyi Z."/>
            <person name="Krasevec N."/>
            <person name="Kuo A."/>
            <person name="Kusch H."/>
            <person name="LaButti K."/>
            <person name="Lagendijk E.L."/>
            <person name="Lapidus A."/>
            <person name="Levasseur A."/>
            <person name="Lindquist E."/>
            <person name="Lipzen A."/>
            <person name="Logrieco A.F."/>
            <person name="MacCabe A."/>
            <person name="Maekelae M.R."/>
            <person name="Malavazi I."/>
            <person name="Melin P."/>
            <person name="Meyer V."/>
            <person name="Mielnichuk N."/>
            <person name="Miskei M."/>
            <person name="Molnar A.P."/>
            <person name="Mule G."/>
            <person name="Ngan C.Y."/>
            <person name="Orejas M."/>
            <person name="Orosz E."/>
            <person name="Ouedraogo J.P."/>
            <person name="Overkamp K.M."/>
            <person name="Park H.-S."/>
            <person name="Perrone G."/>
            <person name="Piumi F."/>
            <person name="Punt P.J."/>
            <person name="Ram A.F."/>
            <person name="Ramon A."/>
            <person name="Rauscher S."/>
            <person name="Record E."/>
            <person name="Riano-Pachon D.M."/>
            <person name="Robert V."/>
            <person name="Roehrig J."/>
            <person name="Ruller R."/>
            <person name="Salamov A."/>
            <person name="Salih N.S."/>
            <person name="Samson R.A."/>
            <person name="Sandor E."/>
            <person name="Sanguinetti M."/>
            <person name="Schuetze T."/>
            <person name="Sepcic K."/>
            <person name="Shelest E."/>
            <person name="Sherlock G."/>
            <person name="Sophianopoulou V."/>
            <person name="Squina F.M."/>
            <person name="Sun H."/>
            <person name="Susca A."/>
            <person name="Todd R.B."/>
            <person name="Tsang A."/>
            <person name="Unkles S.E."/>
            <person name="van de Wiele N."/>
            <person name="van Rossen-Uffink D."/>
            <person name="Oliveira J.V."/>
            <person name="Vesth T.C."/>
            <person name="Visser J."/>
            <person name="Yu J.-H."/>
            <person name="Zhou M."/>
            <person name="Andersen M.R."/>
            <person name="Archer D.B."/>
            <person name="Baker S.E."/>
            <person name="Benoit I."/>
            <person name="Brakhage A.A."/>
            <person name="Braus G.H."/>
            <person name="Fischer R."/>
            <person name="Frisvad J.C."/>
            <person name="Goldman G.H."/>
            <person name="Houbraken J."/>
            <person name="Oakley B."/>
            <person name="Pocsi I."/>
            <person name="Scazzocchio C."/>
            <person name="Seiboth B."/>
            <person name="vanKuyk P.A."/>
            <person name="Wortman J."/>
            <person name="Dyer P.S."/>
            <person name="Grigoriev I.V."/>
        </authorList>
    </citation>
    <scope>NUCLEOTIDE SEQUENCE [LARGE SCALE GENOMIC DNA]</scope>
    <source>
        <strain evidence="14">CBS 506.65</strain>
    </source>
</reference>
<accession>A0A1L9SED6</accession>
<feature type="compositionally biased region" description="Basic and acidic residues" evidence="9">
    <location>
        <begin position="190"/>
        <end position="200"/>
    </location>
</feature>
<keyword evidence="6" id="KW-0804">Transcription</keyword>
<evidence type="ECO:0000256" key="4">
    <source>
        <dbReference type="ARBA" id="ARBA00023015"/>
    </source>
</evidence>
<evidence type="ECO:0000256" key="2">
    <source>
        <dbReference type="ARBA" id="ARBA00022454"/>
    </source>
</evidence>
<name>A0A1L9SED6_9EURO</name>
<keyword evidence="7 8" id="KW-0539">Nucleus</keyword>
<evidence type="ECO:0000313" key="14">
    <source>
        <dbReference type="Proteomes" id="UP000184188"/>
    </source>
</evidence>
<dbReference type="GO" id="GO:0031848">
    <property type="term" value="P:protection from non-homologous end joining at telomere"/>
    <property type="evidence" value="ECO:0007669"/>
    <property type="project" value="TreeGrafter"/>
</dbReference>
<dbReference type="CDD" id="cd11655">
    <property type="entry name" value="rap1_myb-like"/>
    <property type="match status" value="1"/>
</dbReference>
<dbReference type="InterPro" id="IPR021661">
    <property type="entry name" value="Rap1_C"/>
</dbReference>
<evidence type="ECO:0000256" key="8">
    <source>
        <dbReference type="RuleBase" id="RU367107"/>
    </source>
</evidence>
<keyword evidence="14" id="KW-1185">Reference proteome</keyword>
<comment type="subcellular location">
    <subcellularLocation>
        <location evidence="8">Nucleus</location>
    </subcellularLocation>
    <subcellularLocation>
        <location evidence="8">Chromosome</location>
        <location evidence="8">Telomere</location>
    </subcellularLocation>
</comment>
<feature type="domain" description="TRF2-interacting telomeric protein/Rap1 C-terminal" evidence="11">
    <location>
        <begin position="378"/>
        <end position="450"/>
    </location>
</feature>
<dbReference type="VEuPathDB" id="FungiDB:ASPZODRAFT_612194"/>
<dbReference type="OrthoDB" id="435460at2759"/>
<feature type="region of interest" description="Disordered" evidence="9">
    <location>
        <begin position="277"/>
        <end position="321"/>
    </location>
</feature>
<feature type="region of interest" description="Disordered" evidence="9">
    <location>
        <begin position="334"/>
        <end position="360"/>
    </location>
</feature>
<dbReference type="RefSeq" id="XP_022579993.1">
    <property type="nucleotide sequence ID" value="XM_022728977.1"/>
</dbReference>
<keyword evidence="4" id="KW-0805">Transcription regulation</keyword>
<dbReference type="InterPro" id="IPR038104">
    <property type="entry name" value="Rap1_C_sf"/>
</dbReference>
<sequence>MRELGFDATAKMADLGVMSQRPLFEGQKFWLSRNVPSRSRFRDMIQEHGGTLVEQEKDADIKLVDHLRKNLPADTYSYQYVERSVLKKNLEPLYAYRAGPSAPRPMGASNVPPRTHKAAFTLAEDQLLWDYLYPYEQKGGYATTGYALYQEFAAKYPRHTWQSWRERYRKKLRGQPRPGGSTRTLIAADKPSKDTDDNSPRKPALPRAAERDRTATPPESTQPPWDGRQRLKRKLDMDNEAQEASTHPSKPIIFSPQKRRAMDSNVLVVIPPNSTCIQREEAKRRRKKSSPSETQSRQDHNGTVENETPQDAQREPKESETKDPLDYLLMELPFFPASPEPEDKEGEEEGGGYEKNPTDIDSWIDTRLRTRKARSELQIIEALRCTSMDPELADKVLEHWLRAGQGIPDDLPGVWTREDDQQIDGTDARDIEQLFKKHGAQHFNARWEYLGLARSAGLEKEESSV</sequence>
<dbReference type="SUPFAM" id="SSF46689">
    <property type="entry name" value="Homeodomain-like"/>
    <property type="match status" value="1"/>
</dbReference>
<feature type="compositionally biased region" description="Basic and acidic residues" evidence="9">
    <location>
        <begin position="312"/>
        <end position="321"/>
    </location>
</feature>
<dbReference type="CDD" id="cd11653">
    <property type="entry name" value="rap1_RCT"/>
    <property type="match status" value="1"/>
</dbReference>
<organism evidence="13 14">
    <name type="scientific">Penicilliopsis zonata CBS 506.65</name>
    <dbReference type="NCBI Taxonomy" id="1073090"/>
    <lineage>
        <taxon>Eukaryota</taxon>
        <taxon>Fungi</taxon>
        <taxon>Dikarya</taxon>
        <taxon>Ascomycota</taxon>
        <taxon>Pezizomycotina</taxon>
        <taxon>Eurotiomycetes</taxon>
        <taxon>Eurotiomycetidae</taxon>
        <taxon>Eurotiales</taxon>
        <taxon>Aspergillaceae</taxon>
        <taxon>Penicilliopsis</taxon>
    </lineage>
</organism>
<proteinExistence type="inferred from homology"/>
<dbReference type="GeneID" id="34615441"/>
<comment type="function">
    <text evidence="8">Involved in the regulation of telomere length, clustering and has a specific role in telomere position effect (TPE).</text>
</comment>
<feature type="domain" description="TERF2-interacting telomeric protein 1 Myb" evidence="10">
    <location>
        <begin position="120"/>
        <end position="179"/>
    </location>
</feature>
<protein>
    <recommendedName>
        <fullName evidence="8">DNA-binding protein RAP1</fullName>
    </recommendedName>
</protein>
<dbReference type="GO" id="GO:0042162">
    <property type="term" value="F:telomeric DNA binding"/>
    <property type="evidence" value="ECO:0007669"/>
    <property type="project" value="TreeGrafter"/>
</dbReference>
<evidence type="ECO:0000256" key="6">
    <source>
        <dbReference type="ARBA" id="ARBA00023163"/>
    </source>
</evidence>
<dbReference type="PANTHER" id="PTHR16466">
    <property type="entry name" value="TELOMERE REPEAT-BINDING FACTOR 2-INTERACTING PROTEIN 1"/>
    <property type="match status" value="1"/>
</dbReference>
<evidence type="ECO:0000259" key="12">
    <source>
        <dbReference type="Pfam" id="PF16589"/>
    </source>
</evidence>
<comment type="similarity">
    <text evidence="1 8">Belongs to the RAP1 family.</text>
</comment>
<dbReference type="PANTHER" id="PTHR16466:SF6">
    <property type="entry name" value="TELOMERIC REPEAT-BINDING FACTOR 2-INTERACTING PROTEIN 1"/>
    <property type="match status" value="1"/>
</dbReference>
<keyword evidence="2 8" id="KW-0158">Chromosome</keyword>
<evidence type="ECO:0000259" key="11">
    <source>
        <dbReference type="Pfam" id="PF11626"/>
    </source>
</evidence>
<dbReference type="Proteomes" id="UP000184188">
    <property type="component" value="Unassembled WGS sequence"/>
</dbReference>
<evidence type="ECO:0000313" key="13">
    <source>
        <dbReference type="EMBL" id="OJJ45483.1"/>
    </source>
</evidence>